<keyword evidence="11 16" id="KW-0413">Isomerase</keyword>
<organism evidence="19 20">
    <name type="scientific">Arsenophonus nasoniae</name>
    <name type="common">son-killer infecting Nasonia vitripennis</name>
    <dbReference type="NCBI Taxonomy" id="638"/>
    <lineage>
        <taxon>Bacteria</taxon>
        <taxon>Pseudomonadati</taxon>
        <taxon>Pseudomonadota</taxon>
        <taxon>Gammaproteobacteria</taxon>
        <taxon>Enterobacterales</taxon>
        <taxon>Morganellaceae</taxon>
        <taxon>Arsenophonus</taxon>
    </lineage>
</organism>
<evidence type="ECO:0000256" key="10">
    <source>
        <dbReference type="ARBA" id="ARBA00023141"/>
    </source>
</evidence>
<evidence type="ECO:0000256" key="7">
    <source>
        <dbReference type="ARBA" id="ARBA00022605"/>
    </source>
</evidence>
<comment type="pathway">
    <text evidence="4 15">Amino-acid biosynthesis; L-tryptophan biosynthesis; L-tryptophan from chorismate: step 4/5.</text>
</comment>
<gene>
    <name evidence="19" type="primary">trpCF</name>
    <name evidence="15" type="synonym">trpC</name>
    <name evidence="16" type="synonym">trpF</name>
    <name evidence="19" type="ORF">QE210_08545</name>
</gene>
<name>A0AA95GZC7_9GAMM</name>
<accession>A0AA95GZC7</accession>
<dbReference type="InterPro" id="IPR001468">
    <property type="entry name" value="Indole-3-GlycerolPSynthase_CS"/>
</dbReference>
<evidence type="ECO:0000256" key="13">
    <source>
        <dbReference type="ARBA" id="ARBA00023268"/>
    </source>
</evidence>
<dbReference type="EMBL" id="CP123504">
    <property type="protein sequence ID" value="WGM03092.1"/>
    <property type="molecule type" value="Genomic_DNA"/>
</dbReference>
<feature type="domain" description="Indole-3-glycerol phosphate synthase" evidence="17">
    <location>
        <begin position="6"/>
        <end position="253"/>
    </location>
</feature>
<dbReference type="InterPro" id="IPR011060">
    <property type="entry name" value="RibuloseP-bd_barrel"/>
</dbReference>
<evidence type="ECO:0000256" key="6">
    <source>
        <dbReference type="ARBA" id="ARBA00009847"/>
    </source>
</evidence>
<evidence type="ECO:0000256" key="15">
    <source>
        <dbReference type="HAMAP-Rule" id="MF_00134"/>
    </source>
</evidence>
<evidence type="ECO:0000256" key="16">
    <source>
        <dbReference type="HAMAP-Rule" id="MF_00135"/>
    </source>
</evidence>
<dbReference type="InterPro" id="IPR045186">
    <property type="entry name" value="Indole-3-glycerol_P_synth"/>
</dbReference>
<protein>
    <recommendedName>
        <fullName evidence="15 16">Multifunctional fusion protein</fullName>
    </recommendedName>
    <domain>
        <recommendedName>
            <fullName evidence="15">Indole-3-glycerol phosphate synthase</fullName>
            <shortName evidence="15">IGPS</shortName>
            <ecNumber evidence="15">4.1.1.48</ecNumber>
        </recommendedName>
    </domain>
    <domain>
        <recommendedName>
            <fullName evidence="16">N-(5'-phosphoribosyl)anthranilate isomerase</fullName>
            <shortName evidence="16">PRAI</shortName>
            <ecNumber evidence="16">5.3.1.24</ecNumber>
        </recommendedName>
    </domain>
</protein>
<dbReference type="EC" id="4.1.1.48" evidence="15"/>
<dbReference type="Pfam" id="PF00218">
    <property type="entry name" value="IGPS"/>
    <property type="match status" value="1"/>
</dbReference>
<evidence type="ECO:0000256" key="2">
    <source>
        <dbReference type="ARBA" id="ARBA00001633"/>
    </source>
</evidence>
<evidence type="ECO:0000313" key="19">
    <source>
        <dbReference type="EMBL" id="WGM03092.1"/>
    </source>
</evidence>
<evidence type="ECO:0000256" key="3">
    <source>
        <dbReference type="ARBA" id="ARBA00004664"/>
    </source>
</evidence>
<keyword evidence="13" id="KW-0511">Multifunctional enzyme</keyword>
<evidence type="ECO:0000256" key="8">
    <source>
        <dbReference type="ARBA" id="ARBA00022793"/>
    </source>
</evidence>
<dbReference type="NCBIfam" id="NF001377">
    <property type="entry name" value="PRK00278.2-4"/>
    <property type="match status" value="1"/>
</dbReference>
<evidence type="ECO:0000259" key="18">
    <source>
        <dbReference type="Pfam" id="PF00697"/>
    </source>
</evidence>
<comment type="catalytic activity">
    <reaction evidence="1 16">
        <text>N-(5-phospho-beta-D-ribosyl)anthranilate = 1-(2-carboxyphenylamino)-1-deoxy-D-ribulose 5-phosphate</text>
        <dbReference type="Rhea" id="RHEA:21540"/>
        <dbReference type="ChEBI" id="CHEBI:18277"/>
        <dbReference type="ChEBI" id="CHEBI:58613"/>
        <dbReference type="EC" id="5.3.1.24"/>
    </reaction>
</comment>
<dbReference type="RefSeq" id="WP_280626166.1">
    <property type="nucleotide sequence ID" value="NZ_CP123504.1"/>
</dbReference>
<evidence type="ECO:0000256" key="9">
    <source>
        <dbReference type="ARBA" id="ARBA00022822"/>
    </source>
</evidence>
<evidence type="ECO:0000256" key="1">
    <source>
        <dbReference type="ARBA" id="ARBA00001164"/>
    </source>
</evidence>
<keyword evidence="12 15" id="KW-0456">Lyase</keyword>
<dbReference type="Gene3D" id="3.20.20.70">
    <property type="entry name" value="Aldolase class I"/>
    <property type="match status" value="2"/>
</dbReference>
<dbReference type="HAMAP" id="MF_00134_B">
    <property type="entry name" value="IGPS_B"/>
    <property type="match status" value="1"/>
</dbReference>
<keyword evidence="10 15" id="KW-0057">Aromatic amino acid biosynthesis</keyword>
<comment type="pathway">
    <text evidence="3 16">Amino-acid biosynthesis; L-tryptophan biosynthesis; L-tryptophan from chorismate: step 3/5.</text>
</comment>
<dbReference type="InterPro" id="IPR001240">
    <property type="entry name" value="PRAI_dom"/>
</dbReference>
<reference evidence="19" key="1">
    <citation type="submission" date="2023-04" db="EMBL/GenBank/DDBJ databases">
        <title>Genome dynamics across the evolutionary transition to endosymbiosis.</title>
        <authorList>
            <person name="Siozios S."/>
            <person name="Nadal-Jimenez P."/>
            <person name="Azagi T."/>
            <person name="Sprong H."/>
            <person name="Frost C.L."/>
            <person name="Parratt S.R."/>
            <person name="Taylor G."/>
            <person name="Brettell L."/>
            <person name="Lew K.C."/>
            <person name="Croft L."/>
            <person name="King K.C."/>
            <person name="Brockhurst M.A."/>
            <person name="Hypsa V."/>
            <person name="Novakova E."/>
            <person name="Darby A.C."/>
            <person name="Hurst G.D.D."/>
        </authorList>
    </citation>
    <scope>NUCLEOTIDE SEQUENCE</scope>
    <source>
        <strain evidence="19">APv</strain>
    </source>
</reference>
<dbReference type="Pfam" id="PF00697">
    <property type="entry name" value="PRAI"/>
    <property type="match status" value="1"/>
</dbReference>
<comment type="catalytic activity">
    <reaction evidence="2 15">
        <text>1-(2-carboxyphenylamino)-1-deoxy-D-ribulose 5-phosphate + H(+) = (1S,2R)-1-C-(indol-3-yl)glycerol 3-phosphate + CO2 + H2O</text>
        <dbReference type="Rhea" id="RHEA:23476"/>
        <dbReference type="ChEBI" id="CHEBI:15377"/>
        <dbReference type="ChEBI" id="CHEBI:15378"/>
        <dbReference type="ChEBI" id="CHEBI:16526"/>
        <dbReference type="ChEBI" id="CHEBI:58613"/>
        <dbReference type="ChEBI" id="CHEBI:58866"/>
        <dbReference type="EC" id="4.1.1.48"/>
    </reaction>
</comment>
<dbReference type="EC" id="5.3.1.24" evidence="16"/>
<dbReference type="PROSITE" id="PS00614">
    <property type="entry name" value="IGPS"/>
    <property type="match status" value="1"/>
</dbReference>
<evidence type="ECO:0000256" key="5">
    <source>
        <dbReference type="ARBA" id="ARBA00007902"/>
    </source>
</evidence>
<proteinExistence type="inferred from homology"/>
<dbReference type="PANTHER" id="PTHR22854:SF2">
    <property type="entry name" value="INDOLE-3-GLYCEROL-PHOSPHATE SYNTHASE"/>
    <property type="match status" value="1"/>
</dbReference>
<dbReference type="FunFam" id="3.20.20.70:FF:000024">
    <property type="entry name" value="Indole-3-glycerol phosphate synthase"/>
    <property type="match status" value="1"/>
</dbReference>
<comment type="function">
    <text evidence="14">Bifunctional enzyme that catalyzes two sequential steps of tryptophan biosynthetic pathway. The first reaction is catalyzed by the isomerase, coded by the TrpF domain; the second reaction is catalyzed by the synthase, coded by the TrpC domain.</text>
</comment>
<evidence type="ECO:0000256" key="12">
    <source>
        <dbReference type="ARBA" id="ARBA00023239"/>
    </source>
</evidence>
<comment type="similarity">
    <text evidence="15">Belongs to the TrpC family.</text>
</comment>
<dbReference type="InterPro" id="IPR013785">
    <property type="entry name" value="Aldolase_TIM"/>
</dbReference>
<evidence type="ECO:0000256" key="14">
    <source>
        <dbReference type="ARBA" id="ARBA00025592"/>
    </source>
</evidence>
<keyword evidence="7 15" id="KW-0028">Amino-acid biosynthesis</keyword>
<dbReference type="Proteomes" id="UP001177595">
    <property type="component" value="Chromosome"/>
</dbReference>
<keyword evidence="9 15" id="KW-0822">Tryptophan biosynthesis</keyword>
<evidence type="ECO:0000259" key="17">
    <source>
        <dbReference type="Pfam" id="PF00218"/>
    </source>
</evidence>
<dbReference type="PANTHER" id="PTHR22854">
    <property type="entry name" value="TRYPTOPHAN BIOSYNTHESIS PROTEIN"/>
    <property type="match status" value="1"/>
</dbReference>
<comment type="similarity">
    <text evidence="16">Belongs to the TrpF family.</text>
</comment>
<dbReference type="GO" id="GO:0004425">
    <property type="term" value="F:indole-3-glycerol-phosphate synthase activity"/>
    <property type="evidence" value="ECO:0007669"/>
    <property type="project" value="UniProtKB-UniRule"/>
</dbReference>
<dbReference type="GO" id="GO:0000162">
    <property type="term" value="P:L-tryptophan biosynthetic process"/>
    <property type="evidence" value="ECO:0007669"/>
    <property type="project" value="UniProtKB-UniRule"/>
</dbReference>
<dbReference type="InterPro" id="IPR013798">
    <property type="entry name" value="Indole-3-glycerol_P_synth_dom"/>
</dbReference>
<evidence type="ECO:0000256" key="11">
    <source>
        <dbReference type="ARBA" id="ARBA00023235"/>
    </source>
</evidence>
<dbReference type="CDD" id="cd00331">
    <property type="entry name" value="IGPS"/>
    <property type="match status" value="1"/>
</dbReference>
<keyword evidence="8 15" id="KW-0210">Decarboxylase</keyword>
<comment type="similarity">
    <text evidence="6">In the C-terminal section; belongs to the TrpF family.</text>
</comment>
<dbReference type="NCBIfam" id="NF006945">
    <property type="entry name" value="PRK09427.1"/>
    <property type="match status" value="1"/>
</dbReference>
<dbReference type="CDD" id="cd00405">
    <property type="entry name" value="PRAI"/>
    <property type="match status" value="1"/>
</dbReference>
<comment type="similarity">
    <text evidence="5">In the N-terminal section; belongs to the TrpC family.</text>
</comment>
<feature type="domain" description="N-(5'phosphoribosyl) anthranilate isomerase (PRAI)" evidence="18">
    <location>
        <begin position="258"/>
        <end position="448"/>
    </location>
</feature>
<dbReference type="GO" id="GO:0004640">
    <property type="term" value="F:phosphoribosylanthranilate isomerase activity"/>
    <property type="evidence" value="ECO:0007669"/>
    <property type="project" value="UniProtKB-UniRule"/>
</dbReference>
<dbReference type="SUPFAM" id="SSF51366">
    <property type="entry name" value="Ribulose-phoshate binding barrel"/>
    <property type="match status" value="2"/>
</dbReference>
<sequence length="454" mass="50542">MQATILQKIVADKVTYLAARKLKQPLASFIAQVKSSERNFFAALAQTKLAFILECKKASPSKGIIRHHFDPVQIAKDYQNYATAISVLTDEKYFHGSFDYLRLVSNTVPQPILCKDFIIDPYQIYLARFYQADAILLMLSILDDQTYLSLAALADKLKMGILTEVSNEQELKRAIRLKANIVGINNRDLHDLSTDLNRTKQFAPQLAAKTLVISESGIHNHQQIRQLSKQVDGFLIGSALMGEENLMLAIRRLIIGDNKVCGLTRPQDAQCAYQVGAIYGGLIFADKSPRKVTLQQAQTIIKAAPLNYVGVFQHQANSFIAEISHKLSLFAVQLHGDKTAADLQQLRTLLPANCEIWQAVNMSKTAISFNLNNIDRYLLDHGEGGTGKTFDWSKLPLDHLEQIMLAGGLNANNCQQAAALGCRGLDFNSGAEHQPGIKSCHKLQIIFEKLFNYL</sequence>
<dbReference type="HAMAP" id="MF_00135">
    <property type="entry name" value="PRAI"/>
    <property type="match status" value="1"/>
</dbReference>
<evidence type="ECO:0000256" key="4">
    <source>
        <dbReference type="ARBA" id="ARBA00004696"/>
    </source>
</evidence>
<evidence type="ECO:0000313" key="20">
    <source>
        <dbReference type="Proteomes" id="UP001177595"/>
    </source>
</evidence>
<dbReference type="AlphaFoldDB" id="A0AA95GZC7"/>